<dbReference type="NCBIfam" id="NF040945">
    <property type="entry name" value="CCC_membrane"/>
    <property type="match status" value="1"/>
</dbReference>
<dbReference type="STRING" id="192904.SAMN04488514_103419"/>
<organism evidence="2 3">
    <name type="scientific">Kriegella aquimaris</name>
    <dbReference type="NCBI Taxonomy" id="192904"/>
    <lineage>
        <taxon>Bacteria</taxon>
        <taxon>Pseudomonadati</taxon>
        <taxon>Bacteroidota</taxon>
        <taxon>Flavobacteriia</taxon>
        <taxon>Flavobacteriales</taxon>
        <taxon>Flavobacteriaceae</taxon>
        <taxon>Kriegella</taxon>
    </lineage>
</organism>
<reference evidence="2 3" key="1">
    <citation type="submission" date="2016-10" db="EMBL/GenBank/DDBJ databases">
        <authorList>
            <person name="de Groot N.N."/>
        </authorList>
    </citation>
    <scope>NUCLEOTIDE SEQUENCE [LARGE SCALE GENOMIC DNA]</scope>
    <source>
        <strain evidence="2 3">DSM 19886</strain>
    </source>
</reference>
<gene>
    <name evidence="2" type="ORF">SAMN04488514_103419</name>
</gene>
<dbReference type="AlphaFoldDB" id="A0A1G9P2N0"/>
<dbReference type="RefSeq" id="WP_089888075.1">
    <property type="nucleotide sequence ID" value="NZ_FNGV01000003.1"/>
</dbReference>
<dbReference type="Proteomes" id="UP000199440">
    <property type="component" value="Unassembled WGS sequence"/>
</dbReference>
<dbReference type="EMBL" id="FNGV01000003">
    <property type="protein sequence ID" value="SDL92934.1"/>
    <property type="molecule type" value="Genomic_DNA"/>
</dbReference>
<evidence type="ECO:0000313" key="2">
    <source>
        <dbReference type="EMBL" id="SDL92934.1"/>
    </source>
</evidence>
<accession>A0A1G9P2N0</accession>
<proteinExistence type="predicted"/>
<keyword evidence="1" id="KW-1133">Transmembrane helix</keyword>
<name>A0A1G9P2N0_9FLAO</name>
<evidence type="ECO:0008006" key="4">
    <source>
        <dbReference type="Google" id="ProtNLM"/>
    </source>
</evidence>
<keyword evidence="1" id="KW-0812">Transmembrane</keyword>
<keyword evidence="1" id="KW-0472">Membrane</keyword>
<feature type="transmembrane region" description="Helical" evidence="1">
    <location>
        <begin position="66"/>
        <end position="93"/>
    </location>
</feature>
<dbReference type="OrthoDB" id="1099888at2"/>
<keyword evidence="3" id="KW-1185">Reference proteome</keyword>
<feature type="transmembrane region" description="Helical" evidence="1">
    <location>
        <begin position="12"/>
        <end position="38"/>
    </location>
</feature>
<protein>
    <recommendedName>
        <fullName evidence="4">DUF4190 domain-containing protein</fullName>
    </recommendedName>
</protein>
<sequence>MQEELPGATTALVMGIVSIITSIFCCGPFAAIFSIIGLSNAKRAEKIHLEQPGIFRGYENAKTGKILSYIGLGISLVMLILAIIYFGVIIALISAGGGFDSIF</sequence>
<evidence type="ECO:0000256" key="1">
    <source>
        <dbReference type="SAM" id="Phobius"/>
    </source>
</evidence>
<evidence type="ECO:0000313" key="3">
    <source>
        <dbReference type="Proteomes" id="UP000199440"/>
    </source>
</evidence>